<sequence length="49" mass="5496">MFREEILNNLVCPQVSKCYQGHAMKICSDKTTAGESCQKCVHVEHDNLG</sequence>
<name>A0A0B7AA73_9EUPU</name>
<organism evidence="1">
    <name type="scientific">Arion vulgaris</name>
    <dbReference type="NCBI Taxonomy" id="1028688"/>
    <lineage>
        <taxon>Eukaryota</taxon>
        <taxon>Metazoa</taxon>
        <taxon>Spiralia</taxon>
        <taxon>Lophotrochozoa</taxon>
        <taxon>Mollusca</taxon>
        <taxon>Gastropoda</taxon>
        <taxon>Heterobranchia</taxon>
        <taxon>Euthyneura</taxon>
        <taxon>Panpulmonata</taxon>
        <taxon>Eupulmonata</taxon>
        <taxon>Stylommatophora</taxon>
        <taxon>Helicina</taxon>
        <taxon>Arionoidea</taxon>
        <taxon>Arionidae</taxon>
        <taxon>Arion</taxon>
    </lineage>
</organism>
<dbReference type="EMBL" id="HACG01030687">
    <property type="protein sequence ID" value="CEK77552.1"/>
    <property type="molecule type" value="Transcribed_RNA"/>
</dbReference>
<evidence type="ECO:0000313" key="1">
    <source>
        <dbReference type="EMBL" id="CEK77552.1"/>
    </source>
</evidence>
<protein>
    <submittedName>
        <fullName evidence="1">Uncharacterized protein</fullName>
    </submittedName>
</protein>
<reference evidence="1" key="1">
    <citation type="submission" date="2014-12" db="EMBL/GenBank/DDBJ databases">
        <title>Insight into the proteome of Arion vulgaris.</title>
        <authorList>
            <person name="Aradska J."/>
            <person name="Bulat T."/>
            <person name="Smidak R."/>
            <person name="Sarate P."/>
            <person name="Gangsoo J."/>
            <person name="Sialana F."/>
            <person name="Bilban M."/>
            <person name="Lubec G."/>
        </authorList>
    </citation>
    <scope>NUCLEOTIDE SEQUENCE</scope>
    <source>
        <tissue evidence="1">Skin</tissue>
    </source>
</reference>
<accession>A0A0B7AA73</accession>
<gene>
    <name evidence="1" type="primary">ORF105439</name>
</gene>
<dbReference type="AlphaFoldDB" id="A0A0B7AA73"/>
<proteinExistence type="predicted"/>